<dbReference type="PANTHER" id="PTHR47022:SF1">
    <property type="entry name" value="BTB AND MATH DOMAIN-CONTAINING PROTEIN 36-RELATED"/>
    <property type="match status" value="1"/>
</dbReference>
<dbReference type="PROSITE" id="PS50235">
    <property type="entry name" value="USP_3"/>
    <property type="match status" value="1"/>
</dbReference>
<dbReference type="Gene3D" id="2.60.210.10">
    <property type="entry name" value="Apoptosis, Tumor Necrosis Factor Receptor Associated Protein 2, Chain A"/>
    <property type="match status" value="12"/>
</dbReference>
<feature type="domain" description="MATH" evidence="15">
    <location>
        <begin position="296"/>
        <end position="426"/>
    </location>
</feature>
<organism evidence="17 18">
    <name type="scientific">Cotesia congregata</name>
    <name type="common">Parasitoid wasp</name>
    <name type="synonym">Apanteles congregatus</name>
    <dbReference type="NCBI Taxonomy" id="51543"/>
    <lineage>
        <taxon>Eukaryota</taxon>
        <taxon>Metazoa</taxon>
        <taxon>Ecdysozoa</taxon>
        <taxon>Arthropoda</taxon>
        <taxon>Hexapoda</taxon>
        <taxon>Insecta</taxon>
        <taxon>Pterygota</taxon>
        <taxon>Neoptera</taxon>
        <taxon>Endopterygota</taxon>
        <taxon>Hymenoptera</taxon>
        <taxon>Apocrita</taxon>
        <taxon>Ichneumonoidea</taxon>
        <taxon>Braconidae</taxon>
        <taxon>Microgastrinae</taxon>
        <taxon>Cotesia</taxon>
    </lineage>
</organism>
<dbReference type="InterPro" id="IPR001394">
    <property type="entry name" value="Peptidase_C19_UCH"/>
</dbReference>
<keyword evidence="8 17" id="KW-0378">Hydrolase</keyword>
<feature type="region of interest" description="Disordered" evidence="14">
    <location>
        <begin position="1080"/>
        <end position="1102"/>
    </location>
</feature>
<dbReference type="Pfam" id="PF00443">
    <property type="entry name" value="UCH"/>
    <property type="match status" value="1"/>
</dbReference>
<feature type="domain" description="MATH" evidence="15">
    <location>
        <begin position="1250"/>
        <end position="1379"/>
    </location>
</feature>
<keyword evidence="10" id="KW-0539">Nucleus</keyword>
<gene>
    <name evidence="17" type="ORF">HICCMSTLAB_LOCUS10040</name>
</gene>
<evidence type="ECO:0000256" key="5">
    <source>
        <dbReference type="ARBA" id="ARBA00021393"/>
    </source>
</evidence>
<feature type="compositionally biased region" description="Basic and acidic residues" evidence="14">
    <location>
        <begin position="1559"/>
        <end position="1569"/>
    </location>
</feature>
<keyword evidence="7" id="KW-0833">Ubl conjugation pathway</keyword>
<comment type="catalytic activity">
    <reaction evidence="1">
        <text>Thiol-dependent hydrolysis of ester, thioester, amide, peptide and isopeptide bonds formed by the C-terminal Gly of ubiquitin (a 76-residue protein attached to proteins as an intracellular targeting signal).</text>
        <dbReference type="EC" id="3.4.19.12"/>
    </reaction>
</comment>
<reference evidence="17" key="1">
    <citation type="submission" date="2021-04" db="EMBL/GenBank/DDBJ databases">
        <authorList>
            <person name="Chebbi M.A.C M."/>
        </authorList>
    </citation>
    <scope>NUCLEOTIDE SEQUENCE</scope>
</reference>
<evidence type="ECO:0000256" key="3">
    <source>
        <dbReference type="ARBA" id="ARBA00009085"/>
    </source>
</evidence>
<evidence type="ECO:0000256" key="6">
    <source>
        <dbReference type="ARBA" id="ARBA00022670"/>
    </source>
</evidence>
<dbReference type="EC" id="3.4.19.12" evidence="4"/>
<dbReference type="EMBL" id="CAJNRD030001122">
    <property type="protein sequence ID" value="CAG5100967.1"/>
    <property type="molecule type" value="Genomic_DNA"/>
</dbReference>
<feature type="compositionally biased region" description="Basic residues" evidence="14">
    <location>
        <begin position="1570"/>
        <end position="1581"/>
    </location>
</feature>
<evidence type="ECO:0000256" key="4">
    <source>
        <dbReference type="ARBA" id="ARBA00012759"/>
    </source>
</evidence>
<dbReference type="Gene3D" id="3.90.70.10">
    <property type="entry name" value="Cysteine proteinases"/>
    <property type="match status" value="1"/>
</dbReference>
<dbReference type="SMART" id="SM00061">
    <property type="entry name" value="MATH"/>
    <property type="match status" value="11"/>
</dbReference>
<name>A0A8J2HJG8_COTCN</name>
<feature type="domain" description="MATH" evidence="15">
    <location>
        <begin position="1112"/>
        <end position="1221"/>
    </location>
</feature>
<evidence type="ECO:0000259" key="16">
    <source>
        <dbReference type="PROSITE" id="PS50235"/>
    </source>
</evidence>
<evidence type="ECO:0000256" key="1">
    <source>
        <dbReference type="ARBA" id="ARBA00000707"/>
    </source>
</evidence>
<evidence type="ECO:0000256" key="10">
    <source>
        <dbReference type="ARBA" id="ARBA00023242"/>
    </source>
</evidence>
<feature type="domain" description="MATH" evidence="15">
    <location>
        <begin position="13"/>
        <end position="138"/>
    </location>
</feature>
<feature type="domain" description="USP" evidence="16">
    <location>
        <begin position="1937"/>
        <end position="2245"/>
    </location>
</feature>
<feature type="coiled-coil region" evidence="13">
    <location>
        <begin position="1638"/>
        <end position="1665"/>
    </location>
</feature>
<dbReference type="InterPro" id="IPR028889">
    <property type="entry name" value="USP"/>
</dbReference>
<comment type="caution">
    <text evidence="17">The sequence shown here is derived from an EMBL/GenBank/DDBJ whole genome shotgun (WGS) entry which is preliminary data.</text>
</comment>
<evidence type="ECO:0000256" key="2">
    <source>
        <dbReference type="ARBA" id="ARBA00004123"/>
    </source>
</evidence>
<dbReference type="Pfam" id="PF00917">
    <property type="entry name" value="MATH"/>
    <property type="match status" value="2"/>
</dbReference>
<feature type="domain" description="MATH" evidence="15">
    <location>
        <begin position="1444"/>
        <end position="1572"/>
    </location>
</feature>
<feature type="region of interest" description="Disordered" evidence="14">
    <location>
        <begin position="2269"/>
        <end position="2309"/>
    </location>
</feature>
<dbReference type="SUPFAM" id="SSF54001">
    <property type="entry name" value="Cysteine proteinases"/>
    <property type="match status" value="1"/>
</dbReference>
<feature type="domain" description="MATH" evidence="15">
    <location>
        <begin position="655"/>
        <end position="763"/>
    </location>
</feature>
<dbReference type="CDD" id="cd00121">
    <property type="entry name" value="MATH"/>
    <property type="match status" value="1"/>
</dbReference>
<feature type="domain" description="MATH" evidence="15">
    <location>
        <begin position="513"/>
        <end position="637"/>
    </location>
</feature>
<feature type="domain" description="MATH" evidence="15">
    <location>
        <begin position="927"/>
        <end position="1056"/>
    </location>
</feature>
<dbReference type="GO" id="GO:0004843">
    <property type="term" value="F:cysteine-type deubiquitinase activity"/>
    <property type="evidence" value="ECO:0007669"/>
    <property type="project" value="UniProtKB-EC"/>
</dbReference>
<feature type="domain" description="MATH" evidence="15">
    <location>
        <begin position="773"/>
        <end position="899"/>
    </location>
</feature>
<evidence type="ECO:0000256" key="8">
    <source>
        <dbReference type="ARBA" id="ARBA00022801"/>
    </source>
</evidence>
<dbReference type="OrthoDB" id="289038at2759"/>
<dbReference type="GO" id="GO:0016579">
    <property type="term" value="P:protein deubiquitination"/>
    <property type="evidence" value="ECO:0007669"/>
    <property type="project" value="InterPro"/>
</dbReference>
<dbReference type="CDD" id="cd02659">
    <property type="entry name" value="peptidase_C19C"/>
    <property type="match status" value="1"/>
</dbReference>
<keyword evidence="6" id="KW-0645">Protease</keyword>
<keyword evidence="18" id="KW-1185">Reference proteome</keyword>
<evidence type="ECO:0000256" key="14">
    <source>
        <dbReference type="SAM" id="MobiDB-lite"/>
    </source>
</evidence>
<dbReference type="PANTHER" id="PTHR47022">
    <property type="entry name" value="BTB AND MATH DOMAIN-CONTAINING PROTEIN 36-RELATED"/>
    <property type="match status" value="1"/>
</dbReference>
<dbReference type="SUPFAM" id="SSF49599">
    <property type="entry name" value="TRAF domain-like"/>
    <property type="match status" value="12"/>
</dbReference>
<comment type="subcellular location">
    <subcellularLocation>
        <location evidence="2">Nucleus</location>
    </subcellularLocation>
</comment>
<keyword evidence="9" id="KW-0788">Thiol protease</keyword>
<evidence type="ECO:0000256" key="13">
    <source>
        <dbReference type="SAM" id="Coils"/>
    </source>
</evidence>
<evidence type="ECO:0000256" key="12">
    <source>
        <dbReference type="ARBA" id="ARBA00031508"/>
    </source>
</evidence>
<feature type="domain" description="MATH" evidence="15">
    <location>
        <begin position="154"/>
        <end position="281"/>
    </location>
</feature>
<dbReference type="InterPro" id="IPR038765">
    <property type="entry name" value="Papain-like_cys_pep_sf"/>
</dbReference>
<dbReference type="GO" id="GO:0006508">
    <property type="term" value="P:proteolysis"/>
    <property type="evidence" value="ECO:0007669"/>
    <property type="project" value="UniProtKB-KW"/>
</dbReference>
<dbReference type="GO" id="GO:0005634">
    <property type="term" value="C:nucleus"/>
    <property type="evidence" value="ECO:0007669"/>
    <property type="project" value="UniProtKB-SubCell"/>
</dbReference>
<feature type="compositionally biased region" description="Polar residues" evidence="14">
    <location>
        <begin position="1601"/>
        <end position="1610"/>
    </location>
</feature>
<dbReference type="CDD" id="cd03772">
    <property type="entry name" value="MATH_HAUSP"/>
    <property type="match status" value="1"/>
</dbReference>
<comment type="similarity">
    <text evidence="3">Belongs to the peptidase C19 family.</text>
</comment>
<evidence type="ECO:0000313" key="18">
    <source>
        <dbReference type="Proteomes" id="UP000786811"/>
    </source>
</evidence>
<evidence type="ECO:0000256" key="7">
    <source>
        <dbReference type="ARBA" id="ARBA00022786"/>
    </source>
</evidence>
<protein>
    <recommendedName>
        <fullName evidence="5">Ubiquitin carboxyl-terminal hydrolase 7</fullName>
        <ecNumber evidence="4">3.4.19.12</ecNumber>
    </recommendedName>
    <alternativeName>
        <fullName evidence="12">Ubiquitin thioesterase 7</fullName>
    </alternativeName>
    <alternativeName>
        <fullName evidence="11">Ubiquitin-specific-processing protease 7</fullName>
    </alternativeName>
</protein>
<dbReference type="FunFam" id="2.60.210.10:FF:000006">
    <property type="entry name" value="Ubiquitin carboxyl-terminal hydrolase 7"/>
    <property type="match status" value="1"/>
</dbReference>
<evidence type="ECO:0000313" key="17">
    <source>
        <dbReference type="EMBL" id="CAG5100967.1"/>
    </source>
</evidence>
<evidence type="ECO:0000259" key="15">
    <source>
        <dbReference type="PROSITE" id="PS50144"/>
    </source>
</evidence>
<evidence type="ECO:0000256" key="11">
    <source>
        <dbReference type="ARBA" id="ARBA00031500"/>
    </source>
</evidence>
<dbReference type="InterPro" id="IPR008974">
    <property type="entry name" value="TRAF-like"/>
</dbReference>
<dbReference type="InterPro" id="IPR002083">
    <property type="entry name" value="MATH/TRAF_dom"/>
</dbReference>
<dbReference type="Pfam" id="PF22486">
    <property type="entry name" value="MATH_2"/>
    <property type="match status" value="8"/>
</dbReference>
<feature type="domain" description="MATH" evidence="15">
    <location>
        <begin position="1789"/>
        <end position="1918"/>
    </location>
</feature>
<dbReference type="PROSITE" id="PS00973">
    <property type="entry name" value="USP_2"/>
    <property type="match status" value="1"/>
</dbReference>
<proteinExistence type="inferred from homology"/>
<dbReference type="InterPro" id="IPR018200">
    <property type="entry name" value="USP_CS"/>
</dbReference>
<accession>A0A8J2HJG8</accession>
<feature type="compositionally biased region" description="Low complexity" evidence="14">
    <location>
        <begin position="1612"/>
        <end position="1624"/>
    </location>
</feature>
<keyword evidence="13" id="KW-0175">Coiled coil</keyword>
<sequence>MDSENSQLTTVTESTFQLTVENVSELKTSVLSSPVICQHLPWNIVVKPNFETGIGKQPLGFFITCDGNSSKDWMCQAAVEFSLYHSKKTRKPFTRKFSHVFCVERNTVGIENFLLWEEVIDDANGYVKDDSLTFEVCVMPELPDDKKADFSVTEVVFRHTLKNVLNINKPVQLGPFTACDFAWKINVKLPSKKLLEKPHSLGLHLQCNREVFSNSWTCRARIEVCLLSRKKIPEKLYRILQHQFSSRNNTVGVEDLISWKDLLNEDKGYIINDSIIVEVHVVPAKFDLKAYLNVTEATFWYTFESVSKINVSRLSPPCFIGNFPWRIKILPNKLKDGLANSLFGCYIYCNEGNKSKSWGCNAIGELRLVSNQKSRQAFARKLLPHHFDGQHNNWGFDCFMLWKDVINPIKPKSSMVLKEATIEYTVQNFSQLKDAVSSPTCTIQHLPWNVLVKPFYETDLGKLPFGLFVICDGNDSTNWTCRADVEFNIYPLNKKFRVPYFRIKPELSMVLKEATIEYTVQNISKLKDSISSPTCTIQHLPWNVLVKPSYETDIGKRPFGLSVTCDGNDSTNWTCRADVEFNIYSFNKKCRVPFSRRRKHTFSTKANTTGFEVLWEKITTSEKRLIENDSIILEVCIHCHPENSEETNADCSVVETVFRHTIKNISKIQKPFILGPFPALNLSWKIIAYFPTKPTEPQSLGLHLQCNKDVHSDTWNCDARIEFRLLNHQKSDEKLCRIIQHQFSGKENTAGVDDFIQLKDLLNVAKACLSVREGTFWFKFENVSKITGDQLSSPCTIGNFSWKIVIKPFKKADEELYLACYLRYGQVNSSTSSSCDAIATMKLVSFEKDKQSHKQKTPPKHFTKEIDSWGFSRFILWKDLMDSEKGFVKNDSMTIKIKDLSVVPNRRQFFDLSDEMDGAEIIFSVTEGTLRYTVKNISKMKTPQYSSVWVIRNLLWKIMVHPVSSGGLKNQSTESLGFFLQCDTKDLSNSWGCDAVVELRLLSNKEGEKPFTRRIQHFYYSLESDWGFTHFIPWKDLLDPENGYIQDNSITVEAHVVTGEPIEIDLEKLKLLEDSVTQRRESLSTSDGDSSNRKDDSDSSIDTIKPVKKKSIGKLRYTVKNLARLKKCEYSPPFNINNLSWHIVVKPNIRSEEKNQQEKYVGVYVKCDGPENSSPWLVYASVYMRVIPVKEDVDAFDEDFLLNPENGFITENGSVTFESHMFLDKCQGITLDSRRFFSEVDPNECNAESEVVYKFKVDHISTLEESRLSPTFKLHGLSWSIIISPEVIYRHCDEPIETLGFFLRCQGLPLLKNWCCYAAAELRLLSNKPDQQPFLRRIYHIFNNVKKTWGFKEFLPWKQVLAPENGYTVNDSITAEIHVLAEPPYISKMKRYNNKLPLKLLNVIDEDESSIPTPGRQEEKLIINNLFSFTCNDPKNKSDEQMPEVDFQFIVQNVSQLSEVLYSPQIVVSNLLWRMKIVPRIRESILQAEMLAFFLECGPITETSKPWCCYANATLRLLSCQKDKPNLSTKIQHLFNPKDASSGCIEFIRWDDLLDHENGGSHGDNNESKKHLKSWQKKGKKNTYAPYNRNSIVGPWRRANSRYQTSSCGKATSPTGRRSSSSSGDTIDEANVVVLDYHQHHQDNLQELQQEVTETEQLSPKLTQEKSSATLESAVLQPEINTIPEVTSTAPVVREVQSSDKTTINIGVAMNHVNDQDNTKQQKFKRALVIDNFDDLMDTQEETPNDGGGDGNDLRPINGELEFELAAVDEMSSCIGLDQEMDEDEARSEATFRYTVENVSKMKESQLSPPCIVRNLPWKIMVMPRSSQTQERQPQRSLGFFLQCNGESESTTWSCYAVAELRLLSCKEGQEPFSRKIQHLFYTKENDWGFSHFMLWQDVLDPDKGYIKDDSITLEVHVVADAPHGVSWDSKKHTGYVGLKNQGATCYMNSLLQTLYFTNQLRKAVYKMPTESDDSSKSVALALQRVFHELQFSDKPVGTKKLTKSFGWETLDSFMQHDVQEFLRVLLDKLESKMKGTCVEGTVPKLFEGKMASFIKCKNINYTSTRVETFYDIQLNIKGKKNIYESFRDYVSTEILDGDNKYDAGDHGLQEAEKGVVFQSFPPVLHLHLMRFQYDPVTDCSVKFNDRFEFYDKISLGEYLQAEESTNANYTLHAVLVHSGDNHGGHYVVFINPAGDGKWCKFDDDVVSRCTKQEAIEHNYGGQDEDMSMAVKHCTNAYMLVYIRNSELENVLQEVKEEDIPQEVRNDFQREHSQEMYDHKRDKDMTDSIRDNRDTDIATLRPCTQNPRNPNLYIHDF</sequence>
<dbReference type="PROSITE" id="PS50144">
    <property type="entry name" value="MATH"/>
    <property type="match status" value="11"/>
</dbReference>
<feature type="compositionally biased region" description="Basic and acidic residues" evidence="14">
    <location>
        <begin position="2269"/>
        <end position="2296"/>
    </location>
</feature>
<evidence type="ECO:0000256" key="9">
    <source>
        <dbReference type="ARBA" id="ARBA00022807"/>
    </source>
</evidence>
<feature type="region of interest" description="Disordered" evidence="14">
    <location>
        <begin position="1559"/>
        <end position="1625"/>
    </location>
</feature>
<dbReference type="PROSITE" id="PS00972">
    <property type="entry name" value="USP_1"/>
    <property type="match status" value="1"/>
</dbReference>
<dbReference type="Proteomes" id="UP000786811">
    <property type="component" value="Unassembled WGS sequence"/>
</dbReference>
<dbReference type="FunFam" id="3.90.70.10:FF:000005">
    <property type="entry name" value="Ubiquitin carboxyl-terminal hydrolase 7"/>
    <property type="match status" value="1"/>
</dbReference>